<reference evidence="1 2" key="1">
    <citation type="journal article" date="2013" name="Curr. Biol.">
        <title>The Genome of the Foraminiferan Reticulomyxa filosa.</title>
        <authorList>
            <person name="Glockner G."/>
            <person name="Hulsmann N."/>
            <person name="Schleicher M."/>
            <person name="Noegel A.A."/>
            <person name="Eichinger L."/>
            <person name="Gallinger C."/>
            <person name="Pawlowski J."/>
            <person name="Sierra R."/>
            <person name="Euteneuer U."/>
            <person name="Pillet L."/>
            <person name="Moustafa A."/>
            <person name="Platzer M."/>
            <person name="Groth M."/>
            <person name="Szafranski K."/>
            <person name="Schliwa M."/>
        </authorList>
    </citation>
    <scope>NUCLEOTIDE SEQUENCE [LARGE SCALE GENOMIC DNA]</scope>
</reference>
<dbReference type="AlphaFoldDB" id="X6NW65"/>
<comment type="caution">
    <text evidence="1">The sequence shown here is derived from an EMBL/GenBank/DDBJ whole genome shotgun (WGS) entry which is preliminary data.</text>
</comment>
<evidence type="ECO:0000313" key="2">
    <source>
        <dbReference type="Proteomes" id="UP000023152"/>
    </source>
</evidence>
<name>X6NW65_RETFI</name>
<accession>X6NW65</accession>
<evidence type="ECO:0000313" key="1">
    <source>
        <dbReference type="EMBL" id="ETO30069.1"/>
    </source>
</evidence>
<gene>
    <name evidence="1" type="ORF">RFI_07049</name>
</gene>
<proteinExistence type="predicted"/>
<sequence>MHAYPFSGLIEKEAATQPSKRKRKALTLRRRCKIKDEVLLYGYPTKKLQSDLNDNKNKASELLENSTNELKKLLFYNNFILIAKGIIQNETIEDGQEWFVVSGLADSGMIGGPYVLANDPTNVCGIYFSDYLSLLVHKVKKLTYSDIQGYVDNSPRPIDNIFPDSKIEL</sequence>
<keyword evidence="2" id="KW-1185">Reference proteome</keyword>
<dbReference type="Proteomes" id="UP000023152">
    <property type="component" value="Unassembled WGS sequence"/>
</dbReference>
<protein>
    <submittedName>
        <fullName evidence="1">Uncharacterized protein</fullName>
    </submittedName>
</protein>
<organism evidence="1 2">
    <name type="scientific">Reticulomyxa filosa</name>
    <dbReference type="NCBI Taxonomy" id="46433"/>
    <lineage>
        <taxon>Eukaryota</taxon>
        <taxon>Sar</taxon>
        <taxon>Rhizaria</taxon>
        <taxon>Retaria</taxon>
        <taxon>Foraminifera</taxon>
        <taxon>Monothalamids</taxon>
        <taxon>Reticulomyxidae</taxon>
        <taxon>Reticulomyxa</taxon>
    </lineage>
</organism>
<dbReference type="EMBL" id="ASPP01005692">
    <property type="protein sequence ID" value="ETO30069.1"/>
    <property type="molecule type" value="Genomic_DNA"/>
</dbReference>